<reference evidence="3 4" key="1">
    <citation type="submission" date="2016-10" db="EMBL/GenBank/DDBJ databases">
        <authorList>
            <person name="de Groot N.N."/>
        </authorList>
    </citation>
    <scope>NUCLEOTIDE SEQUENCE [LARGE SCALE GENOMIC DNA]</scope>
    <source>
        <strain evidence="3 4">DSM 1801</strain>
    </source>
</reference>
<dbReference type="OrthoDB" id="9792479at2"/>
<dbReference type="RefSeq" id="WP_092474914.1">
    <property type="nucleotide sequence ID" value="NZ_FOHN01000001.1"/>
</dbReference>
<keyword evidence="2" id="KW-0812">Transmembrane</keyword>
<keyword evidence="2" id="KW-1133">Transmembrane helix</keyword>
<protein>
    <submittedName>
        <fullName evidence="3">YceG-like family protein</fullName>
    </submittedName>
</protein>
<evidence type="ECO:0000313" key="3">
    <source>
        <dbReference type="EMBL" id="SES63290.1"/>
    </source>
</evidence>
<dbReference type="Proteomes" id="UP000199800">
    <property type="component" value="Unassembled WGS sequence"/>
</dbReference>
<dbReference type="EMBL" id="FOHN01000001">
    <property type="protein sequence ID" value="SES63290.1"/>
    <property type="molecule type" value="Genomic_DNA"/>
</dbReference>
<dbReference type="Gene3D" id="3.30.1490.480">
    <property type="entry name" value="Endolytic murein transglycosylase"/>
    <property type="match status" value="1"/>
</dbReference>
<gene>
    <name evidence="3" type="ORF">SAMN04487772_101110</name>
</gene>
<keyword evidence="4" id="KW-1185">Reference proteome</keyword>
<feature type="transmembrane region" description="Helical" evidence="2">
    <location>
        <begin position="6"/>
        <end position="23"/>
    </location>
</feature>
<proteinExistence type="predicted"/>
<evidence type="ECO:0000256" key="2">
    <source>
        <dbReference type="SAM" id="Phobius"/>
    </source>
</evidence>
<keyword evidence="2" id="KW-0472">Membrane</keyword>
<feature type="compositionally biased region" description="Basic and acidic residues" evidence="1">
    <location>
        <begin position="101"/>
        <end position="112"/>
    </location>
</feature>
<feature type="compositionally biased region" description="Basic and acidic residues" evidence="1">
    <location>
        <begin position="79"/>
        <end position="95"/>
    </location>
</feature>
<sequence length="177" mass="19882">MKVKYFLRGLGIGILVTTLLLFAGTRKNENAKLTDKQIIERAKELGMLTKDEVSDYKMDKNLEDIKTSLSDISSPAPSKKAEVKQDKALKRETSDSTKSPDPSKKAEKENRHMASVKIETGMTSQSVARYLYQVNVIGNASDFNEYMKEHNVSQKIRAGEYEIPTDATYAEIVEIIT</sequence>
<dbReference type="STRING" id="29364.SAMN04487772_101110"/>
<name>A0A1H9Y3A7_9FIRM</name>
<evidence type="ECO:0000256" key="1">
    <source>
        <dbReference type="SAM" id="MobiDB-lite"/>
    </source>
</evidence>
<feature type="region of interest" description="Disordered" evidence="1">
    <location>
        <begin position="68"/>
        <end position="119"/>
    </location>
</feature>
<accession>A0A1H9Y3A7</accession>
<evidence type="ECO:0000313" key="4">
    <source>
        <dbReference type="Proteomes" id="UP000199800"/>
    </source>
</evidence>
<dbReference type="AlphaFoldDB" id="A0A1H9Y3A7"/>
<organism evidence="3 4">
    <name type="scientific">[Clostridium] polysaccharolyticum</name>
    <dbReference type="NCBI Taxonomy" id="29364"/>
    <lineage>
        <taxon>Bacteria</taxon>
        <taxon>Bacillati</taxon>
        <taxon>Bacillota</taxon>
        <taxon>Clostridia</taxon>
        <taxon>Lachnospirales</taxon>
        <taxon>Lachnospiraceae</taxon>
    </lineage>
</organism>